<evidence type="ECO:0000256" key="1">
    <source>
        <dbReference type="SAM" id="MobiDB-lite"/>
    </source>
</evidence>
<evidence type="ECO:0000313" key="4">
    <source>
        <dbReference type="Proteomes" id="UP001151529"/>
    </source>
</evidence>
<dbReference type="OrthoDB" id="846204at2759"/>
<dbReference type="Proteomes" id="UP001151529">
    <property type="component" value="Chromosome 12"/>
</dbReference>
<dbReference type="AlphaFoldDB" id="A0A9Q0NNJ5"/>
<keyword evidence="2" id="KW-0732">Signal</keyword>
<keyword evidence="4" id="KW-1185">Reference proteome</keyword>
<feature type="signal peptide" evidence="2">
    <location>
        <begin position="1"/>
        <end position="18"/>
    </location>
</feature>
<name>A0A9Q0NNJ5_SALVM</name>
<protein>
    <submittedName>
        <fullName evidence="3">Uncharacterized protein</fullName>
    </submittedName>
</protein>
<comment type="caution">
    <text evidence="3">The sequence shown here is derived from an EMBL/GenBank/DDBJ whole genome shotgun (WGS) entry which is preliminary data.</text>
</comment>
<dbReference type="PANTHER" id="PTHR33641">
    <property type="entry name" value="OS06G0133500 PROTEIN"/>
    <property type="match status" value="1"/>
</dbReference>
<reference evidence="3" key="2">
    <citation type="journal article" date="2023" name="Int. J. Mol. Sci.">
        <title>De Novo Assembly and Annotation of 11 Diverse Shrub Willow (Salix) Genomes Reveals Novel Gene Organization in Sex-Linked Regions.</title>
        <authorList>
            <person name="Hyden B."/>
            <person name="Feng K."/>
            <person name="Yates T.B."/>
            <person name="Jawdy S."/>
            <person name="Cereghino C."/>
            <person name="Smart L.B."/>
            <person name="Muchero W."/>
        </authorList>
    </citation>
    <scope>NUCLEOTIDE SEQUENCE [LARGE SCALE GENOMIC DNA]</scope>
    <source>
        <tissue evidence="3">Shoot tip</tissue>
    </source>
</reference>
<evidence type="ECO:0000256" key="2">
    <source>
        <dbReference type="SAM" id="SignalP"/>
    </source>
</evidence>
<evidence type="ECO:0000313" key="3">
    <source>
        <dbReference type="EMBL" id="KAJ6672916.1"/>
    </source>
</evidence>
<sequence length="76" mass="8175">MAMGAMSVTVTVVAAAAGIYVFDKSHSKAQCHVEELGSRRRSSSENMVANVKKTSEMPKLAPQLDGLNCFETLICQ</sequence>
<accession>A0A9Q0NNJ5</accession>
<proteinExistence type="predicted"/>
<gene>
    <name evidence="3" type="ORF">OIU85_014175</name>
</gene>
<feature type="region of interest" description="Disordered" evidence="1">
    <location>
        <begin position="34"/>
        <end position="54"/>
    </location>
</feature>
<organism evidence="3 4">
    <name type="scientific">Salix viminalis</name>
    <name type="common">Common osier</name>
    <name type="synonym">Basket willow</name>
    <dbReference type="NCBI Taxonomy" id="40686"/>
    <lineage>
        <taxon>Eukaryota</taxon>
        <taxon>Viridiplantae</taxon>
        <taxon>Streptophyta</taxon>
        <taxon>Embryophyta</taxon>
        <taxon>Tracheophyta</taxon>
        <taxon>Spermatophyta</taxon>
        <taxon>Magnoliopsida</taxon>
        <taxon>eudicotyledons</taxon>
        <taxon>Gunneridae</taxon>
        <taxon>Pentapetalae</taxon>
        <taxon>rosids</taxon>
        <taxon>fabids</taxon>
        <taxon>Malpighiales</taxon>
        <taxon>Salicaceae</taxon>
        <taxon>Saliceae</taxon>
        <taxon>Salix</taxon>
    </lineage>
</organism>
<reference evidence="3" key="1">
    <citation type="submission" date="2022-11" db="EMBL/GenBank/DDBJ databases">
        <authorList>
            <person name="Hyden B.L."/>
            <person name="Feng K."/>
            <person name="Yates T."/>
            <person name="Jawdy S."/>
            <person name="Smart L.B."/>
            <person name="Muchero W."/>
        </authorList>
    </citation>
    <scope>NUCLEOTIDE SEQUENCE</scope>
    <source>
        <tissue evidence="3">Shoot tip</tissue>
    </source>
</reference>
<feature type="chain" id="PRO_5040335441" evidence="2">
    <location>
        <begin position="19"/>
        <end position="76"/>
    </location>
</feature>
<dbReference type="PANTHER" id="PTHR33641:SF24">
    <property type="entry name" value="PROTEIN, PUTATIVE-RELATED"/>
    <property type="match status" value="1"/>
</dbReference>
<dbReference type="EMBL" id="JAPFFL010000018">
    <property type="protein sequence ID" value="KAJ6672916.1"/>
    <property type="molecule type" value="Genomic_DNA"/>
</dbReference>